<keyword evidence="2" id="KW-1185">Reference proteome</keyword>
<evidence type="ECO:0000313" key="1">
    <source>
        <dbReference type="EMBL" id="TPG51675.1"/>
    </source>
</evidence>
<dbReference type="Proteomes" id="UP000319931">
    <property type="component" value="Unassembled WGS sequence"/>
</dbReference>
<evidence type="ECO:0000313" key="2">
    <source>
        <dbReference type="Proteomes" id="UP000319931"/>
    </source>
</evidence>
<dbReference type="AlphaFoldDB" id="A0A502FQE8"/>
<gene>
    <name evidence="1" type="ORF">EAH76_16815</name>
</gene>
<organism evidence="1 2">
    <name type="scientific">Sphingomonas glacialis</name>
    <dbReference type="NCBI Taxonomy" id="658225"/>
    <lineage>
        <taxon>Bacteria</taxon>
        <taxon>Pseudomonadati</taxon>
        <taxon>Pseudomonadota</taxon>
        <taxon>Alphaproteobacteria</taxon>
        <taxon>Sphingomonadales</taxon>
        <taxon>Sphingomonadaceae</taxon>
        <taxon>Sphingomonas</taxon>
    </lineage>
</organism>
<dbReference type="EMBL" id="RCZC01000005">
    <property type="protein sequence ID" value="TPG51675.1"/>
    <property type="molecule type" value="Genomic_DNA"/>
</dbReference>
<protein>
    <submittedName>
        <fullName evidence="1">Uncharacterized protein</fullName>
    </submittedName>
</protein>
<reference evidence="1 2" key="1">
    <citation type="journal article" date="2019" name="Environ. Microbiol.">
        <title>Species interactions and distinct microbial communities in high Arctic permafrost affected cryosols are associated with the CH4 and CO2 gas fluxes.</title>
        <authorList>
            <person name="Altshuler I."/>
            <person name="Hamel J."/>
            <person name="Turney S."/>
            <person name="Magnuson E."/>
            <person name="Levesque R."/>
            <person name="Greer C."/>
            <person name="Whyte L.G."/>
        </authorList>
    </citation>
    <scope>NUCLEOTIDE SEQUENCE [LARGE SCALE GENOMIC DNA]</scope>
    <source>
        <strain evidence="1 2">E6.1</strain>
    </source>
</reference>
<proteinExistence type="predicted"/>
<sequence length="65" mass="7319">MADEQSAEDLGALRWMQAAAFMDLHGDMWLRRAIEGLKSSGRDDSDHHWADLINKMGAIAHSPRQ</sequence>
<name>A0A502FQE8_9SPHN</name>
<dbReference type="RefSeq" id="WP_140851440.1">
    <property type="nucleotide sequence ID" value="NZ_RCZC01000005.1"/>
</dbReference>
<comment type="caution">
    <text evidence="1">The sequence shown here is derived from an EMBL/GenBank/DDBJ whole genome shotgun (WGS) entry which is preliminary data.</text>
</comment>
<accession>A0A502FQE8</accession>